<dbReference type="CDD" id="cd19481">
    <property type="entry name" value="RecA-like_protease"/>
    <property type="match status" value="1"/>
</dbReference>
<dbReference type="OrthoDB" id="9806903at2"/>
<dbReference type="GO" id="GO:0005524">
    <property type="term" value="F:ATP binding"/>
    <property type="evidence" value="ECO:0007669"/>
    <property type="project" value="UniProtKB-KW"/>
</dbReference>
<evidence type="ECO:0000256" key="1">
    <source>
        <dbReference type="RuleBase" id="RU003651"/>
    </source>
</evidence>
<dbReference type="Pfam" id="PF00004">
    <property type="entry name" value="AAA"/>
    <property type="match status" value="1"/>
</dbReference>
<organism evidence="3 4">
    <name type="scientific">Proteiniborus ethanoligenes</name>
    <dbReference type="NCBI Taxonomy" id="415015"/>
    <lineage>
        <taxon>Bacteria</taxon>
        <taxon>Bacillati</taxon>
        <taxon>Bacillota</taxon>
        <taxon>Clostridia</taxon>
        <taxon>Eubacteriales</taxon>
        <taxon>Proteiniborus</taxon>
    </lineage>
</organism>
<keyword evidence="1" id="KW-0067">ATP-binding</keyword>
<dbReference type="PANTHER" id="PTHR23077:SF198">
    <property type="entry name" value="ATP-DEPENDENT ZINC METALLOPROTEASE FTSH"/>
    <property type="match status" value="1"/>
</dbReference>
<dbReference type="SMART" id="SM00382">
    <property type="entry name" value="AAA"/>
    <property type="match status" value="1"/>
</dbReference>
<protein>
    <submittedName>
        <fullName evidence="3">ATPase family associated with various cellular activities (AAA)</fullName>
    </submittedName>
</protein>
<evidence type="ECO:0000259" key="2">
    <source>
        <dbReference type="SMART" id="SM00382"/>
    </source>
</evidence>
<dbReference type="InterPro" id="IPR003593">
    <property type="entry name" value="AAA+_ATPase"/>
</dbReference>
<reference evidence="3 4" key="1">
    <citation type="submission" date="2016-10" db="EMBL/GenBank/DDBJ databases">
        <authorList>
            <person name="de Groot N.N."/>
        </authorList>
    </citation>
    <scope>NUCLEOTIDE SEQUENCE [LARGE SCALE GENOMIC DNA]</scope>
    <source>
        <strain evidence="3 4">DSM 21650</strain>
    </source>
</reference>
<dbReference type="InterPro" id="IPR027417">
    <property type="entry name" value="P-loop_NTPase"/>
</dbReference>
<dbReference type="GO" id="GO:0016887">
    <property type="term" value="F:ATP hydrolysis activity"/>
    <property type="evidence" value="ECO:0007669"/>
    <property type="project" value="InterPro"/>
</dbReference>
<gene>
    <name evidence="3" type="ORF">SAMN05660462_00430</name>
</gene>
<dbReference type="InterPro" id="IPR003959">
    <property type="entry name" value="ATPase_AAA_core"/>
</dbReference>
<dbReference type="EMBL" id="FNQE01000003">
    <property type="protein sequence ID" value="SDY60641.1"/>
    <property type="molecule type" value="Genomic_DNA"/>
</dbReference>
<proteinExistence type="inferred from homology"/>
<comment type="similarity">
    <text evidence="1">Belongs to the AAA ATPase family.</text>
</comment>
<dbReference type="SUPFAM" id="SSF52540">
    <property type="entry name" value="P-loop containing nucleoside triphosphate hydrolases"/>
    <property type="match status" value="1"/>
</dbReference>
<keyword evidence="1" id="KW-0547">Nucleotide-binding</keyword>
<keyword evidence="4" id="KW-1185">Reference proteome</keyword>
<dbReference type="Gene3D" id="1.10.8.60">
    <property type="match status" value="1"/>
</dbReference>
<accession>A0A1H3L8C8</accession>
<sequence>MKSGLVVKLIEAHSSGSEEAFKNALNILADDEERKGNNSTASSLRNAYVYNKKRSIAYDDSPLSEMSFSVQNAIPMPKDKDSTLELLEILTPKVTLSDVALPEKTLQAVRQIVEEQKSVEKLIDRGIAPANRLLFCGPPGCGKTLTANALAGELQMPIAYVKLDGLVSSYLGQTGTNIRKIFDFVKNKRIMLFLDEFDAIAKKRDDSNELGELKRVVTTLLQNMDAMPSNVFLVAATNHHHLLDPAIWRRFNSSILLELPNTEQRIQIIERFCSEKLSEYDIDIKTLSILSEGMSGAEVQSFMQSLAKYCVLQNINKVVSQKEIAEIWLQQNTLFVSENSDDFMKALYKLKKNGISLRTLEDITGIPKSTLDYRFKKEGLNDEQ</sequence>
<dbReference type="AlphaFoldDB" id="A0A1H3L8C8"/>
<feature type="domain" description="AAA+ ATPase" evidence="2">
    <location>
        <begin position="129"/>
        <end position="261"/>
    </location>
</feature>
<name>A0A1H3L8C8_9FIRM</name>
<evidence type="ECO:0000313" key="3">
    <source>
        <dbReference type="EMBL" id="SDY60641.1"/>
    </source>
</evidence>
<dbReference type="PANTHER" id="PTHR23077">
    <property type="entry name" value="AAA-FAMILY ATPASE"/>
    <property type="match status" value="1"/>
</dbReference>
<dbReference type="Gene3D" id="3.40.50.300">
    <property type="entry name" value="P-loop containing nucleotide triphosphate hydrolases"/>
    <property type="match status" value="1"/>
</dbReference>
<dbReference type="Proteomes" id="UP000198625">
    <property type="component" value="Unassembled WGS sequence"/>
</dbReference>
<dbReference type="PROSITE" id="PS00674">
    <property type="entry name" value="AAA"/>
    <property type="match status" value="1"/>
</dbReference>
<dbReference type="STRING" id="415015.SAMN05660462_00430"/>
<dbReference type="RefSeq" id="WP_091726585.1">
    <property type="nucleotide sequence ID" value="NZ_FNQE01000003.1"/>
</dbReference>
<evidence type="ECO:0000313" key="4">
    <source>
        <dbReference type="Proteomes" id="UP000198625"/>
    </source>
</evidence>
<dbReference type="InterPro" id="IPR050168">
    <property type="entry name" value="AAA_ATPase_domain"/>
</dbReference>
<dbReference type="InterPro" id="IPR003960">
    <property type="entry name" value="ATPase_AAA_CS"/>
</dbReference>